<feature type="binding site" evidence="7">
    <location>
        <begin position="275"/>
        <end position="278"/>
    </location>
    <ligand>
        <name>GTP</name>
        <dbReference type="ChEBI" id="CHEBI:37565"/>
    </ligand>
</feature>
<comment type="caution">
    <text evidence="9">The sequence shown here is derived from an EMBL/GenBank/DDBJ whole genome shotgun (WGS) entry which is preliminary data.</text>
</comment>
<dbReference type="GO" id="GO:0003924">
    <property type="term" value="F:GTPase activity"/>
    <property type="evidence" value="ECO:0007669"/>
    <property type="project" value="InterPro"/>
</dbReference>
<dbReference type="InterPro" id="IPR001019">
    <property type="entry name" value="Gprotein_alpha_su"/>
</dbReference>
<evidence type="ECO:0000313" key="10">
    <source>
        <dbReference type="Proteomes" id="UP000001396"/>
    </source>
</evidence>
<dbReference type="GO" id="GO:0005834">
    <property type="term" value="C:heterotrimeric G-protein complex"/>
    <property type="evidence" value="ECO:0007669"/>
    <property type="project" value="TreeGrafter"/>
</dbReference>
<dbReference type="InterPro" id="IPR011025">
    <property type="entry name" value="GproteinA_insert"/>
</dbReference>
<feature type="binding site" evidence="8">
    <location>
        <position position="53"/>
    </location>
    <ligand>
        <name>Mg(2+)</name>
        <dbReference type="ChEBI" id="CHEBI:18420"/>
    </ligand>
</feature>
<dbReference type="InParanoid" id="D3BRC7"/>
<dbReference type="Gene3D" id="1.10.400.10">
    <property type="entry name" value="GI Alpha 1, domain 2-like"/>
    <property type="match status" value="1"/>
</dbReference>
<dbReference type="PRINTS" id="PR00318">
    <property type="entry name" value="GPROTEINA"/>
</dbReference>
<gene>
    <name evidence="9" type="primary">gpaG</name>
    <name evidence="9" type="ORF">PPL_10535</name>
</gene>
<dbReference type="AlphaFoldDB" id="D3BRC7"/>
<dbReference type="InterPro" id="IPR027417">
    <property type="entry name" value="P-loop_NTPase"/>
</dbReference>
<evidence type="ECO:0000256" key="5">
    <source>
        <dbReference type="ARBA" id="ARBA00023134"/>
    </source>
</evidence>
<dbReference type="SMART" id="SM00275">
    <property type="entry name" value="G_alpha"/>
    <property type="match status" value="1"/>
</dbReference>
<evidence type="ECO:0000256" key="8">
    <source>
        <dbReference type="PIRSR" id="PIRSR601019-2"/>
    </source>
</evidence>
<protein>
    <submittedName>
        <fullName evidence="9">G-protein subunit alpha 7</fullName>
    </submittedName>
</protein>
<keyword evidence="2 8" id="KW-0479">Metal-binding</keyword>
<dbReference type="PANTHER" id="PTHR10218">
    <property type="entry name" value="GTP-BINDING PROTEIN ALPHA SUBUNIT"/>
    <property type="match status" value="1"/>
</dbReference>
<dbReference type="SUPFAM" id="SSF47895">
    <property type="entry name" value="Transducin (alpha subunit), insertion domain"/>
    <property type="match status" value="1"/>
</dbReference>
<evidence type="ECO:0000256" key="7">
    <source>
        <dbReference type="PIRSR" id="PIRSR601019-1"/>
    </source>
</evidence>
<keyword evidence="10" id="KW-1185">Reference proteome</keyword>
<feature type="binding site" evidence="8">
    <location>
        <position position="187"/>
    </location>
    <ligand>
        <name>Mg(2+)</name>
        <dbReference type="ChEBI" id="CHEBI:18420"/>
    </ligand>
</feature>
<dbReference type="Pfam" id="PF00503">
    <property type="entry name" value="G-alpha"/>
    <property type="match status" value="1"/>
</dbReference>
<dbReference type="STRING" id="670386.D3BRC7"/>
<organism evidence="9 10">
    <name type="scientific">Heterostelium pallidum (strain ATCC 26659 / Pp 5 / PN500)</name>
    <name type="common">Cellular slime mold</name>
    <name type="synonym">Polysphondylium pallidum</name>
    <dbReference type="NCBI Taxonomy" id="670386"/>
    <lineage>
        <taxon>Eukaryota</taxon>
        <taxon>Amoebozoa</taxon>
        <taxon>Evosea</taxon>
        <taxon>Eumycetozoa</taxon>
        <taxon>Dictyostelia</taxon>
        <taxon>Acytosteliales</taxon>
        <taxon>Acytosteliaceae</taxon>
        <taxon>Heterostelium</taxon>
    </lineage>
</organism>
<dbReference type="FunFam" id="3.40.50.300:FF:002307">
    <property type="entry name" value="Guanine nucleotide-binding protein G(k) subunit alpha"/>
    <property type="match status" value="1"/>
</dbReference>
<dbReference type="CDD" id="cd00066">
    <property type="entry name" value="G-alpha"/>
    <property type="match status" value="1"/>
</dbReference>
<keyword evidence="4 8" id="KW-0460">Magnesium</keyword>
<dbReference type="GeneID" id="31366004"/>
<feature type="binding site" evidence="7">
    <location>
        <position position="329"/>
    </location>
    <ligand>
        <name>GTP</name>
        <dbReference type="ChEBI" id="CHEBI:37565"/>
    </ligand>
</feature>
<keyword evidence="5 7" id="KW-0342">GTP-binding</keyword>
<dbReference type="GO" id="GO:0005737">
    <property type="term" value="C:cytoplasm"/>
    <property type="evidence" value="ECO:0007669"/>
    <property type="project" value="TreeGrafter"/>
</dbReference>
<sequence>MATPTPTPNGIAQRYKEQKVVSRAIEKQLKSEKRVLATELKLLLLGTGDSGKSTIVKQMKILHMKGYSQEDRLNHRSLINRNILEIFNSLIDGCSILNLQIAPKYEAICDKISDMYLGRKYQHLDKQIWEDLEALSKDEAIKTALISSGSKFQIHSSAEYFLASIGKFSDSNYIPTDQDILWTRVSTTSITETRFSVKGINFRMIDVGGQRGHRDKWIHYFEDVTAILFVVSLSEYDQVLEEDSTANRMTESIKVFNDTINLKWFSEVPIILFLNKRDLFSEKIKRTNLNVCFSDYQGPSTYEDGLNFIRKKLLACNKSKSIYTHVTAATDTSNISAVFDAVKDILTRQTMEDGGI</sequence>
<dbReference type="GO" id="GO:0005525">
    <property type="term" value="F:GTP binding"/>
    <property type="evidence" value="ECO:0007669"/>
    <property type="project" value="UniProtKB-KW"/>
</dbReference>
<dbReference type="Proteomes" id="UP000001396">
    <property type="component" value="Unassembled WGS sequence"/>
</dbReference>
<dbReference type="Gene3D" id="3.40.50.300">
    <property type="entry name" value="P-loop containing nucleotide triphosphate hydrolases"/>
    <property type="match status" value="1"/>
</dbReference>
<dbReference type="PANTHER" id="PTHR10218:SF188">
    <property type="entry name" value="GUANINE NUCLEOTIDE-BINDING PROTEIN ALPHA-7 SUBUNIT"/>
    <property type="match status" value="1"/>
</dbReference>
<dbReference type="GO" id="GO:0046872">
    <property type="term" value="F:metal ion binding"/>
    <property type="evidence" value="ECO:0007669"/>
    <property type="project" value="UniProtKB-KW"/>
</dbReference>
<proteinExistence type="inferred from homology"/>
<evidence type="ECO:0000313" key="9">
    <source>
        <dbReference type="EMBL" id="EFA75959.1"/>
    </source>
</evidence>
<dbReference type="PROSITE" id="PS51882">
    <property type="entry name" value="G_ALPHA"/>
    <property type="match status" value="1"/>
</dbReference>
<keyword evidence="3 7" id="KW-0547">Nucleotide-binding</keyword>
<feature type="binding site" evidence="7">
    <location>
        <begin position="181"/>
        <end position="187"/>
    </location>
    <ligand>
        <name>GTP</name>
        <dbReference type="ChEBI" id="CHEBI:37565"/>
    </ligand>
</feature>
<evidence type="ECO:0000256" key="4">
    <source>
        <dbReference type="ARBA" id="ARBA00022842"/>
    </source>
</evidence>
<dbReference type="EMBL" id="ADBJ01000050">
    <property type="protein sequence ID" value="EFA75959.1"/>
    <property type="molecule type" value="Genomic_DNA"/>
</dbReference>
<dbReference type="OMA" id="GHRDKWI"/>
<comment type="similarity">
    <text evidence="1">Belongs to the G-alpha family.</text>
</comment>
<evidence type="ECO:0000256" key="1">
    <source>
        <dbReference type="ARBA" id="ARBA00005804"/>
    </source>
</evidence>
<reference evidence="9 10" key="1">
    <citation type="journal article" date="2011" name="Genome Res.">
        <title>Phylogeny-wide analysis of social amoeba genomes highlights ancient origins for complex intercellular communication.</title>
        <authorList>
            <person name="Heidel A.J."/>
            <person name="Lawal H.M."/>
            <person name="Felder M."/>
            <person name="Schilde C."/>
            <person name="Helps N.R."/>
            <person name="Tunggal B."/>
            <person name="Rivero F."/>
            <person name="John U."/>
            <person name="Schleicher M."/>
            <person name="Eichinger L."/>
            <person name="Platzer M."/>
            <person name="Noegel A.A."/>
            <person name="Schaap P."/>
            <person name="Gloeckner G."/>
        </authorList>
    </citation>
    <scope>NUCLEOTIDE SEQUENCE [LARGE SCALE GENOMIC DNA]</scope>
    <source>
        <strain evidence="10">ATCC 26659 / Pp 5 / PN500</strain>
    </source>
</reference>
<dbReference type="SUPFAM" id="SSF52540">
    <property type="entry name" value="P-loop containing nucleoside triphosphate hydrolases"/>
    <property type="match status" value="1"/>
</dbReference>
<evidence type="ECO:0000256" key="2">
    <source>
        <dbReference type="ARBA" id="ARBA00022723"/>
    </source>
</evidence>
<feature type="binding site" evidence="7">
    <location>
        <begin position="206"/>
        <end position="210"/>
    </location>
    <ligand>
        <name>GTP</name>
        <dbReference type="ChEBI" id="CHEBI:37565"/>
    </ligand>
</feature>
<keyword evidence="6" id="KW-0807">Transducer</keyword>
<dbReference type="GO" id="GO:0001664">
    <property type="term" value="F:G protein-coupled receptor binding"/>
    <property type="evidence" value="ECO:0007669"/>
    <property type="project" value="TreeGrafter"/>
</dbReference>
<dbReference type="GO" id="GO:0007188">
    <property type="term" value="P:adenylate cyclase-modulating G protein-coupled receptor signaling pathway"/>
    <property type="evidence" value="ECO:0007669"/>
    <property type="project" value="TreeGrafter"/>
</dbReference>
<dbReference type="FunCoup" id="D3BRC7">
    <property type="interactions" value="4"/>
</dbReference>
<evidence type="ECO:0000256" key="6">
    <source>
        <dbReference type="ARBA" id="ARBA00023224"/>
    </source>
</evidence>
<dbReference type="RefSeq" id="XP_020428093.1">
    <property type="nucleotide sequence ID" value="XM_020581306.1"/>
</dbReference>
<accession>D3BRC7</accession>
<name>D3BRC7_HETP5</name>
<evidence type="ECO:0000256" key="3">
    <source>
        <dbReference type="ARBA" id="ARBA00022741"/>
    </source>
</evidence>
<dbReference type="GO" id="GO:0031683">
    <property type="term" value="F:G-protein beta/gamma-subunit complex binding"/>
    <property type="evidence" value="ECO:0007669"/>
    <property type="project" value="InterPro"/>
</dbReference>